<keyword evidence="3" id="KW-0862">Zinc</keyword>
<feature type="compositionally biased region" description="Low complexity" evidence="5">
    <location>
        <begin position="185"/>
        <end position="199"/>
    </location>
</feature>
<feature type="domain" description="SWIM-type" evidence="6">
    <location>
        <begin position="374"/>
        <end position="410"/>
    </location>
</feature>
<feature type="compositionally biased region" description="Basic residues" evidence="5">
    <location>
        <begin position="815"/>
        <end position="827"/>
    </location>
</feature>
<dbReference type="Pfam" id="PF21055">
    <property type="entry name" value="ZSWIM4-8_C"/>
    <property type="match status" value="1"/>
</dbReference>
<proteinExistence type="predicted"/>
<evidence type="ECO:0000256" key="4">
    <source>
        <dbReference type="PROSITE-ProRule" id="PRU00325"/>
    </source>
</evidence>
<evidence type="ECO:0000256" key="1">
    <source>
        <dbReference type="ARBA" id="ARBA00022723"/>
    </source>
</evidence>
<dbReference type="GO" id="GO:0008270">
    <property type="term" value="F:zinc ion binding"/>
    <property type="evidence" value="ECO:0007669"/>
    <property type="project" value="UniProtKB-KW"/>
</dbReference>
<feature type="region of interest" description="Disordered" evidence="5">
    <location>
        <begin position="1770"/>
        <end position="1812"/>
    </location>
</feature>
<dbReference type="Proteomes" id="UP000050794">
    <property type="component" value="Unassembled WGS sequence"/>
</dbReference>
<feature type="compositionally biased region" description="Polar residues" evidence="5">
    <location>
        <begin position="879"/>
        <end position="889"/>
    </location>
</feature>
<dbReference type="PROSITE" id="PS50966">
    <property type="entry name" value="ZF_SWIM"/>
    <property type="match status" value="1"/>
</dbReference>
<feature type="region of interest" description="Disordered" evidence="5">
    <location>
        <begin position="860"/>
        <end position="916"/>
    </location>
</feature>
<organism evidence="8 9">
    <name type="scientific">Toxocara canis</name>
    <name type="common">Canine roundworm</name>
    <dbReference type="NCBI Taxonomy" id="6265"/>
    <lineage>
        <taxon>Eukaryota</taxon>
        <taxon>Metazoa</taxon>
        <taxon>Ecdysozoa</taxon>
        <taxon>Nematoda</taxon>
        <taxon>Chromadorea</taxon>
        <taxon>Rhabditida</taxon>
        <taxon>Spirurina</taxon>
        <taxon>Ascaridomorpha</taxon>
        <taxon>Ascaridoidea</taxon>
        <taxon>Toxocaridae</taxon>
        <taxon>Toxocara</taxon>
    </lineage>
</organism>
<feature type="compositionally biased region" description="Polar residues" evidence="5">
    <location>
        <begin position="1387"/>
        <end position="1400"/>
    </location>
</feature>
<feature type="region of interest" description="Disordered" evidence="5">
    <location>
        <begin position="1385"/>
        <end position="1451"/>
    </location>
</feature>
<dbReference type="PANTHER" id="PTHR22619:SF1">
    <property type="entry name" value="ZINC FINGER SWIM DOMAIN-CONTAINING PROTEIN 8"/>
    <property type="match status" value="1"/>
</dbReference>
<dbReference type="Pfam" id="PF25572">
    <property type="entry name" value="TPR_ZSWIM8"/>
    <property type="match status" value="1"/>
</dbReference>
<keyword evidence="2 4" id="KW-0863">Zinc-finger</keyword>
<evidence type="ECO:0000313" key="8">
    <source>
        <dbReference type="Proteomes" id="UP000050794"/>
    </source>
</evidence>
<dbReference type="GO" id="GO:0031462">
    <property type="term" value="C:Cul2-RING ubiquitin ligase complex"/>
    <property type="evidence" value="ECO:0007669"/>
    <property type="project" value="TreeGrafter"/>
</dbReference>
<dbReference type="InterPro" id="IPR007527">
    <property type="entry name" value="Znf_SWIM"/>
</dbReference>
<evidence type="ECO:0000259" key="6">
    <source>
        <dbReference type="PROSITE" id="PS50966"/>
    </source>
</evidence>
<keyword evidence="1" id="KW-0479">Metal-binding</keyword>
<dbReference type="PANTHER" id="PTHR22619">
    <property type="entry name" value="ZINC FINGER SWIM DOMAIN CONTAINING PROTEIN 4, 5, 6"/>
    <property type="match status" value="1"/>
</dbReference>
<name>A0A183UI00_TOXCA</name>
<sequence>MTVGETTAVKPSSDWSIVFRVGEARFASVARCVDVIGGDGRIDHPLSALSPLPAHPADRMDNIDLFNADEQEGELDPNDAWLMRAAGGEDEPEDNIAAAIAPRDDDQFSFEDSERFEEDSLCSWISDTESLNQNWRGWSAARTSSALVSRDVGFVEGPCGSSQHTGHRYTGGIATGPSCQHSHRSTASSPSGAAGASSPIPSASCSSAALKSRQAMVAVQGLAEMAARCAARCYSFDALEAAYHSISAERRRMAMRREHCDAEVASLLMETAFTDHAAIPDKFFLSIVRWCFPESEEDIRLYSCLANGNADEFGRGEYLYQSDAVRDVFQIGYHLSAVVSGSISGSMSAGTLAVPTPSGVSTAALPTRQSKNAYNVSVRVDRCRIVSCSCSCAFKASWCQHVVAVCLHRIHRSQQVEYRVTIWDSINELTNHKLKKFAQFLINDLPRQYLPLAQRLIDQLRNPNSEINAAVGAPDPTDGGHEEVAIWCLDQRTLHENIRRIIVKFCVPSPTVHCDVQYLSSNQPPAASEWQSLLRPHRSKDPEGLWNLLSIVREMFKRRDENATSLLHIITEECLACNQVLIWWYQTALSQSGQWILCSPSGSKSNSLMSSQNAPQFNCASLCDEIVQLWRLAALNPRLSELEREQLASFLQIYHRNAVERIWKNIYSSNPDAAAQTQANGLIASVIDRRGERLSANNARFTYDLFPGFLPALKACHVGWDGITVEGASSGTRPTFNPNQLLTVNTSSGNSHESCSRLSGFHYSPNMPILCRHSRVSEGPGLVDIPGTSGSLYRNALYQSSSGYYSVHQQGPSRSAKRRKKTSSRVNRCRAHQAFEFHDERSLARAARAAARAVRDMALGEEMEEESAESGQESEDGPSRSTNCRQVTSAADGDESNADGLATNGAANQNRPRLPSGDVDELFARAHVQQSNWDVKFARCEALMSHGYTQEACRMAVELAEEMVERPPDLLHPSLAAELRCHIDGSMTSLGKLPLKARRRKNSLTSSAPSTLASDNTVPEFDSRLLENSQVAALTFSRTIFLVQSLMKEPETHRLAFSLALCALELPRGPAATKFLEVKLYHLEAELVTLLRRLEIGALELQLVRDRARKFITNASVFATSPHARVLPISLAHYILDALSYSHNVSSSCQGRRSSSGIATRSSAQRRPSDEELAVKVALEALGMKLMVSEADYPMLCESTRRQRGELANTMLMRYKDCTEKLAVVLDSLLDPTMHRMYKDHQSNAAYYLEQDPVHNKLFGGQRPQYPYHGQCSDWLRGSVENVSVAHEEGFRRQASCDSAGSSQGSQPFDESRTENSGSVLSDDREVEQLSEGSASMNRESADESSSFVSTSRRRSTDEGNDSPSEESSSSGISRGIVLEATHLSPMGSQSASAGTSKSPSPAHHVGASSSQKEAVADAPPTPALRTTDSSSPYYRLNRRKPIPNSPNQASEAQAHYMMELAKRLLIEAGGSQNTVIFNASQNIGGQNNAQHHGPHRQLHICSFLVGLYALGLNNLVSTSWQTRTYSTNVSWIHGQAIEIGCAAIKIVERVWEAHLTPTEVAALADKASQSRDPGMVEAAAKLALSVLPKAYALTAAESQKALHQCKEQSSEMLEKACKAVEQAAEKDGVYPEVLFKVARHWYELFCESDTKAQQPGGVVGNAPLPPQSALSHLPTNIAQSQPPVDGVPSQMHQGLCAGGPMVQVPVQYAQLSHTQQMPFQQASYYRFPSQHPPHPTGISHRPAVFLPPVTTAQQQLIIPYGPRGPLPSSALPINSSLQMGPASSPKPTGVGMIASGGSGGAASRSLHVSHSAPSLTPLQAVHISRRAPIPPSLPQPQPGQQSTATAPLHPSHIGGDHTVQVPIPMNAPPPPHHHHINASGSLMHCSQMVPTPPHLVQPGGAQVSGVHHGASPNSAMQLFHHQATINAALGPPGGMIVGDPRMVKLVHAHRVGMKALETMGNRNHDDNRSYAKFSQNPAYAEDVRWLFSIAVKLGGVFTQSFCEVAARSIASPFVLFSLAVESTKVFHWQVPQMNYHSQALLHPIVRSQMANSTSATKHNHAPQVRSVLMQSGFAAPTAELMQHCVEMFYMAASSKLSHPRFVASDTEEVIQLVKTARDAFYWIPGPGKLMFDDFMRHVRKQKACKKDVAQRINACIQQAS</sequence>
<reference evidence="9" key="1">
    <citation type="submission" date="2016-06" db="UniProtKB">
        <authorList>
            <consortium name="WormBaseParasite"/>
        </authorList>
    </citation>
    <scope>IDENTIFICATION</scope>
</reference>
<dbReference type="EMBL" id="UYWY01019829">
    <property type="protein sequence ID" value="VDM39441.1"/>
    <property type="molecule type" value="Genomic_DNA"/>
</dbReference>
<evidence type="ECO:0000313" key="9">
    <source>
        <dbReference type="WBParaSite" id="TCNE_0000812001-mRNA-1"/>
    </source>
</evidence>
<evidence type="ECO:0000313" key="7">
    <source>
        <dbReference type="EMBL" id="VDM39441.1"/>
    </source>
</evidence>
<dbReference type="InterPro" id="IPR048370">
    <property type="entry name" value="ZSWIM4-8_C"/>
</dbReference>
<feature type="compositionally biased region" description="Pro residues" evidence="5">
    <location>
        <begin position="1829"/>
        <end position="1838"/>
    </location>
</feature>
<feature type="compositionally biased region" description="Acidic residues" evidence="5">
    <location>
        <begin position="860"/>
        <end position="876"/>
    </location>
</feature>
<feature type="region of interest" description="Disordered" evidence="5">
    <location>
        <begin position="170"/>
        <end position="199"/>
    </location>
</feature>
<feature type="region of interest" description="Disordered" evidence="5">
    <location>
        <begin position="804"/>
        <end position="827"/>
    </location>
</feature>
<feature type="region of interest" description="Disordered" evidence="5">
    <location>
        <begin position="1828"/>
        <end position="1862"/>
    </location>
</feature>
<protein>
    <submittedName>
        <fullName evidence="9">SWIM-type domain-containing protein</fullName>
    </submittedName>
</protein>
<keyword evidence="8" id="KW-1185">Reference proteome</keyword>
<evidence type="ECO:0000256" key="3">
    <source>
        <dbReference type="ARBA" id="ARBA00022833"/>
    </source>
</evidence>
<reference evidence="7 8" key="2">
    <citation type="submission" date="2018-11" db="EMBL/GenBank/DDBJ databases">
        <authorList>
            <consortium name="Pathogen Informatics"/>
        </authorList>
    </citation>
    <scope>NUCLEOTIDE SEQUENCE [LARGE SCALE GENOMIC DNA]</scope>
</reference>
<accession>A0A183UI00</accession>
<feature type="compositionally biased region" description="Polar residues" evidence="5">
    <location>
        <begin position="1296"/>
        <end position="1320"/>
    </location>
</feature>
<evidence type="ECO:0000256" key="2">
    <source>
        <dbReference type="ARBA" id="ARBA00022771"/>
    </source>
</evidence>
<dbReference type="InterPro" id="IPR057945">
    <property type="entry name" value="TPR_ZSWIM8"/>
</dbReference>
<dbReference type="WBParaSite" id="TCNE_0000812001-mRNA-1">
    <property type="protein sequence ID" value="TCNE_0000812001-mRNA-1"/>
    <property type="gene ID" value="TCNE_0000812001"/>
</dbReference>
<gene>
    <name evidence="7" type="ORF">TCNE_LOCUS8120</name>
</gene>
<evidence type="ECO:0000256" key="5">
    <source>
        <dbReference type="SAM" id="MobiDB-lite"/>
    </source>
</evidence>
<feature type="region of interest" description="Disordered" evidence="5">
    <location>
        <begin position="1293"/>
        <end position="1373"/>
    </location>
</feature>